<reference evidence="1 2" key="1">
    <citation type="submission" date="2024-09" db="EMBL/GenBank/DDBJ databases">
        <authorList>
            <person name="Sun Q."/>
            <person name="Mori K."/>
        </authorList>
    </citation>
    <scope>NUCLEOTIDE SEQUENCE [LARGE SCALE GENOMIC DNA]</scope>
    <source>
        <strain evidence="1 2">CCM 7650</strain>
    </source>
</reference>
<organism evidence="1 2">
    <name type="scientific">Fontibacter flavus</name>
    <dbReference type="NCBI Taxonomy" id="654838"/>
    <lineage>
        <taxon>Bacteria</taxon>
        <taxon>Pseudomonadati</taxon>
        <taxon>Bacteroidota</taxon>
        <taxon>Cytophagia</taxon>
        <taxon>Cytophagales</taxon>
        <taxon>Cyclobacteriaceae</taxon>
        <taxon>Fontibacter</taxon>
    </lineage>
</organism>
<accession>A0ABV6FN49</accession>
<evidence type="ECO:0000313" key="1">
    <source>
        <dbReference type="EMBL" id="MFC0261291.1"/>
    </source>
</evidence>
<comment type="caution">
    <text evidence="1">The sequence shown here is derived from an EMBL/GenBank/DDBJ whole genome shotgun (WGS) entry which is preliminary data.</text>
</comment>
<dbReference type="Proteomes" id="UP001589797">
    <property type="component" value="Unassembled WGS sequence"/>
</dbReference>
<evidence type="ECO:0000313" key="2">
    <source>
        <dbReference type="Proteomes" id="UP001589797"/>
    </source>
</evidence>
<name>A0ABV6FN49_9BACT</name>
<proteinExistence type="predicted"/>
<dbReference type="EMBL" id="JBHLWI010000002">
    <property type="protein sequence ID" value="MFC0261291.1"/>
    <property type="molecule type" value="Genomic_DNA"/>
</dbReference>
<sequence>MATFRKETRPKKQEIRILEGWTERKEISPLAAPEAFKVVRGQDAE</sequence>
<keyword evidence="2" id="KW-1185">Reference proteome</keyword>
<protein>
    <submittedName>
        <fullName evidence="1">Uncharacterized protein</fullName>
    </submittedName>
</protein>
<gene>
    <name evidence="1" type="ORF">ACFFIP_01255</name>
</gene>
<dbReference type="RefSeq" id="WP_382385745.1">
    <property type="nucleotide sequence ID" value="NZ_JBHLWI010000002.1"/>
</dbReference>